<name>A0A419Q3G2_CLOSI</name>
<comment type="caution">
    <text evidence="1">The sequence shown here is derived from an EMBL/GenBank/DDBJ whole genome shotgun (WGS) entry which is preliminary data.</text>
</comment>
<sequence length="157" mass="17439">MEQVNDNAIITVENENRPVVTPFQCLAAMSPEGSTRAGILPGCPGLDRRSREAEVGFEPRTVRERVMCQLFLGARWPKWLEREFTDRQVRGSNPTSASRLLLSRLGQPGSIPALVQPSGSMAVRHRKGATAERFFYSTNEDQSDHLSAGWSGLIKEI</sequence>
<proteinExistence type="predicted"/>
<accession>A0A419Q3G2</accession>
<reference evidence="1 2" key="2">
    <citation type="journal article" date="2021" name="Genomics">
        <title>High-quality reference genome for Clonorchis sinensis.</title>
        <authorList>
            <person name="Young N.D."/>
            <person name="Stroehlein A.J."/>
            <person name="Kinkar L."/>
            <person name="Wang T."/>
            <person name="Sohn W.M."/>
            <person name="Chang B.C.H."/>
            <person name="Kaur P."/>
            <person name="Weisz D."/>
            <person name="Dudchenko O."/>
            <person name="Aiden E.L."/>
            <person name="Korhonen P.K."/>
            <person name="Gasser R.B."/>
        </authorList>
    </citation>
    <scope>NUCLEOTIDE SEQUENCE [LARGE SCALE GENOMIC DNA]</scope>
    <source>
        <strain evidence="1">Cs-k2</strain>
    </source>
</reference>
<dbReference type="AlphaFoldDB" id="A0A419Q3G2"/>
<gene>
    <name evidence="1" type="ORF">CSKR_114056</name>
</gene>
<evidence type="ECO:0000313" key="2">
    <source>
        <dbReference type="Proteomes" id="UP000286415"/>
    </source>
</evidence>
<dbReference type="InParanoid" id="A0A419Q3G2"/>
<dbReference type="Proteomes" id="UP000286415">
    <property type="component" value="Unassembled WGS sequence"/>
</dbReference>
<protein>
    <submittedName>
        <fullName evidence="1">Uncharacterized protein</fullName>
    </submittedName>
</protein>
<organism evidence="1 2">
    <name type="scientific">Clonorchis sinensis</name>
    <name type="common">Chinese liver fluke</name>
    <dbReference type="NCBI Taxonomy" id="79923"/>
    <lineage>
        <taxon>Eukaryota</taxon>
        <taxon>Metazoa</taxon>
        <taxon>Spiralia</taxon>
        <taxon>Lophotrochozoa</taxon>
        <taxon>Platyhelminthes</taxon>
        <taxon>Trematoda</taxon>
        <taxon>Digenea</taxon>
        <taxon>Opisthorchiida</taxon>
        <taxon>Opisthorchiata</taxon>
        <taxon>Opisthorchiidae</taxon>
        <taxon>Clonorchis</taxon>
    </lineage>
</organism>
<dbReference type="OrthoDB" id="10395572at2759"/>
<dbReference type="EMBL" id="NIRI02000056">
    <property type="protein sequence ID" value="KAG5446483.1"/>
    <property type="molecule type" value="Genomic_DNA"/>
</dbReference>
<keyword evidence="2" id="KW-1185">Reference proteome</keyword>
<evidence type="ECO:0000313" key="1">
    <source>
        <dbReference type="EMBL" id="KAG5446483.1"/>
    </source>
</evidence>
<reference evidence="1 2" key="1">
    <citation type="journal article" date="2018" name="Biotechnol. Adv.">
        <title>Improved genomic resources and new bioinformatic workflow for the carcinogenic parasite Clonorchis sinensis: Biotechnological implications.</title>
        <authorList>
            <person name="Wang D."/>
            <person name="Korhonen P.K."/>
            <person name="Gasser R.B."/>
            <person name="Young N.D."/>
        </authorList>
    </citation>
    <scope>NUCLEOTIDE SEQUENCE [LARGE SCALE GENOMIC DNA]</scope>
    <source>
        <strain evidence="1">Cs-k2</strain>
    </source>
</reference>